<name>A0A645IKH2_9ZZZZ</name>
<protein>
    <recommendedName>
        <fullName evidence="1">Secretion system C-terminal sorting domain-containing protein</fullName>
    </recommendedName>
</protein>
<feature type="domain" description="Secretion system C-terminal sorting" evidence="1">
    <location>
        <begin position="31"/>
        <end position="97"/>
    </location>
</feature>
<evidence type="ECO:0000313" key="2">
    <source>
        <dbReference type="EMBL" id="MPN47823.1"/>
    </source>
</evidence>
<dbReference type="Pfam" id="PF18962">
    <property type="entry name" value="Por_Secre_tail"/>
    <property type="match status" value="1"/>
</dbReference>
<accession>A0A645IKH2</accession>
<gene>
    <name evidence="2" type="ORF">SDC9_195427</name>
</gene>
<dbReference type="AlphaFoldDB" id="A0A645IKH2"/>
<comment type="caution">
    <text evidence="2">The sequence shown here is derived from an EMBL/GenBank/DDBJ whole genome shotgun (WGS) entry which is preliminary data.</text>
</comment>
<dbReference type="InterPro" id="IPR026444">
    <property type="entry name" value="Secre_tail"/>
</dbReference>
<reference evidence="2" key="1">
    <citation type="submission" date="2019-08" db="EMBL/GenBank/DDBJ databases">
        <authorList>
            <person name="Kucharzyk K."/>
            <person name="Murdoch R.W."/>
            <person name="Higgins S."/>
            <person name="Loffler F."/>
        </authorList>
    </citation>
    <scope>NUCLEOTIDE SEQUENCE</scope>
</reference>
<organism evidence="2">
    <name type="scientific">bioreactor metagenome</name>
    <dbReference type="NCBI Taxonomy" id="1076179"/>
    <lineage>
        <taxon>unclassified sequences</taxon>
        <taxon>metagenomes</taxon>
        <taxon>ecological metagenomes</taxon>
    </lineage>
</organism>
<sequence length="98" mass="11036">MGAGSIVLQPATGITELKDLPALIYYDNLNNKLVLQSRLETLQSGKISVFTLTGKEIFNYQVQMNDNRIYIPLSLSKGMYILHYTGSETSFSQKFLIK</sequence>
<proteinExistence type="predicted"/>
<dbReference type="EMBL" id="VSSQ01109614">
    <property type="protein sequence ID" value="MPN47823.1"/>
    <property type="molecule type" value="Genomic_DNA"/>
</dbReference>
<evidence type="ECO:0000259" key="1">
    <source>
        <dbReference type="Pfam" id="PF18962"/>
    </source>
</evidence>
<dbReference type="NCBIfam" id="TIGR04183">
    <property type="entry name" value="Por_Secre_tail"/>
    <property type="match status" value="1"/>
</dbReference>